<gene>
    <name evidence="1" type="ORF">FH971_03155</name>
</gene>
<dbReference type="EMBL" id="CP041036">
    <property type="protein sequence ID" value="QDE30058.1"/>
    <property type="molecule type" value="Genomic_DNA"/>
</dbReference>
<name>A0A4Y5YBV7_9GAMM</name>
<dbReference type="RefSeq" id="WP_140233318.1">
    <property type="nucleotide sequence ID" value="NZ_CP041036.1"/>
</dbReference>
<evidence type="ECO:0000313" key="2">
    <source>
        <dbReference type="Proteomes" id="UP000319809"/>
    </source>
</evidence>
<reference evidence="1 2" key="1">
    <citation type="submission" date="2019-06" db="EMBL/GenBank/DDBJ databases">
        <title>The genome of Shewanella sp. SM1901.</title>
        <authorList>
            <person name="Cha Q."/>
        </authorList>
    </citation>
    <scope>NUCLEOTIDE SEQUENCE [LARGE SCALE GENOMIC DNA]</scope>
    <source>
        <strain evidence="1 2">SM1901</strain>
    </source>
</reference>
<dbReference type="GO" id="GO:0016740">
    <property type="term" value="F:transferase activity"/>
    <property type="evidence" value="ECO:0007669"/>
    <property type="project" value="UniProtKB-KW"/>
</dbReference>
<protein>
    <submittedName>
        <fullName evidence="1">GNAT family N-acetyltransferase</fullName>
    </submittedName>
</protein>
<dbReference type="Proteomes" id="UP000319809">
    <property type="component" value="Chromosome"/>
</dbReference>
<sequence length="167" mass="19438">MQRFEYCNANTCAEELLALGPVNMKMWYLFQWLTEHEQLRYGTQAEMVKLYINKELVAYGLLENYEARTDKTTLYEGDLYQDLGVVHFVTMPEHRKKGYASLVADVMYKDIIQPLLARHNDVRAYVTATERAVPLIQRTAIDAANLVTQFYSDATFKEKVVMQINPR</sequence>
<keyword evidence="1" id="KW-0808">Transferase</keyword>
<accession>A0A4Y5YBV7</accession>
<organism evidence="1 2">
    <name type="scientific">Shewanella polaris</name>
    <dbReference type="NCBI Taxonomy" id="2588449"/>
    <lineage>
        <taxon>Bacteria</taxon>
        <taxon>Pseudomonadati</taxon>
        <taxon>Pseudomonadota</taxon>
        <taxon>Gammaproteobacteria</taxon>
        <taxon>Alteromonadales</taxon>
        <taxon>Shewanellaceae</taxon>
        <taxon>Shewanella</taxon>
    </lineage>
</organism>
<dbReference type="AlphaFoldDB" id="A0A4Y5YBV7"/>
<dbReference type="KEGG" id="spol:FH971_03155"/>
<keyword evidence="2" id="KW-1185">Reference proteome</keyword>
<evidence type="ECO:0000313" key="1">
    <source>
        <dbReference type="EMBL" id="QDE30058.1"/>
    </source>
</evidence>
<proteinExistence type="predicted"/>